<dbReference type="PANTHER" id="PTHR43066">
    <property type="entry name" value="RHOMBOID-RELATED PROTEIN"/>
    <property type="match status" value="1"/>
</dbReference>
<dbReference type="Proteomes" id="UP000581135">
    <property type="component" value="Unassembled WGS sequence"/>
</dbReference>
<sequence length="258" mass="28268">MAFLPLFDHNPRIRIERPWITYGLIALCVLVFLYEISGNTREFQRAVFTYGTIPAVLFGDRQPAAWMLTPWLTVLTSMFLHGSWWHLIGNMLFLRVFGDNTEDAMGHGRFLIFYLLCGVGATLAHAVAQPGSLQPMVGASGAISGVLGAYLLLHPRATIMALVGWLVIPVPAYLMLGIWALFQLFSALGSGGATSGVAWWAHVGGFLLGMALTPLFKRATAPYGGIYGLKQGVRLRRRKPQETQNPGNDEPESPGPWG</sequence>
<dbReference type="Gene3D" id="1.20.1540.10">
    <property type="entry name" value="Rhomboid-like"/>
    <property type="match status" value="1"/>
</dbReference>
<proteinExistence type="predicted"/>
<feature type="transmembrane region" description="Helical" evidence="8">
    <location>
        <begin position="110"/>
        <end position="127"/>
    </location>
</feature>
<dbReference type="GO" id="GO:0006508">
    <property type="term" value="P:proteolysis"/>
    <property type="evidence" value="ECO:0007669"/>
    <property type="project" value="UniProtKB-KW"/>
</dbReference>
<evidence type="ECO:0000313" key="11">
    <source>
        <dbReference type="Proteomes" id="UP000581135"/>
    </source>
</evidence>
<dbReference type="FunFam" id="1.20.1540.10:FF:000027">
    <property type="entry name" value="Rhomboid family intramembrane serine protease"/>
    <property type="match status" value="1"/>
</dbReference>
<keyword evidence="11" id="KW-1185">Reference proteome</keyword>
<accession>A0A839SRX5</accession>
<dbReference type="InterPro" id="IPR035952">
    <property type="entry name" value="Rhomboid-like_sf"/>
</dbReference>
<dbReference type="PANTHER" id="PTHR43066:SF26">
    <property type="entry name" value="RHOMBOID PROTEASE GLPG"/>
    <property type="match status" value="1"/>
</dbReference>
<dbReference type="SUPFAM" id="SSF144091">
    <property type="entry name" value="Rhomboid-like"/>
    <property type="match status" value="1"/>
</dbReference>
<keyword evidence="10" id="KW-0378">Hydrolase</keyword>
<organism evidence="10 11">
    <name type="scientific">Limibacillus halophilus</name>
    <dbReference type="NCBI Taxonomy" id="1579333"/>
    <lineage>
        <taxon>Bacteria</taxon>
        <taxon>Pseudomonadati</taxon>
        <taxon>Pseudomonadota</taxon>
        <taxon>Alphaproteobacteria</taxon>
        <taxon>Rhodospirillales</taxon>
        <taxon>Rhodovibrionaceae</taxon>
        <taxon>Limibacillus</taxon>
    </lineage>
</organism>
<feature type="transmembrane region" description="Helical" evidence="8">
    <location>
        <begin position="160"/>
        <end position="185"/>
    </location>
</feature>
<feature type="transmembrane region" description="Helical" evidence="8">
    <location>
        <begin position="197"/>
        <end position="216"/>
    </location>
</feature>
<evidence type="ECO:0000256" key="7">
    <source>
        <dbReference type="SAM" id="MobiDB-lite"/>
    </source>
</evidence>
<dbReference type="GO" id="GO:0016020">
    <property type="term" value="C:membrane"/>
    <property type="evidence" value="ECO:0007669"/>
    <property type="project" value="UniProtKB-SubCell"/>
</dbReference>
<evidence type="ECO:0000256" key="2">
    <source>
        <dbReference type="ARBA" id="ARBA00022475"/>
    </source>
</evidence>
<keyword evidence="5 8" id="KW-1133">Transmembrane helix</keyword>
<evidence type="ECO:0000256" key="6">
    <source>
        <dbReference type="ARBA" id="ARBA00023136"/>
    </source>
</evidence>
<comment type="caution">
    <text evidence="10">The sequence shown here is derived from an EMBL/GenBank/DDBJ whole genome shotgun (WGS) entry which is preliminary data.</text>
</comment>
<dbReference type="RefSeq" id="WP_183416358.1">
    <property type="nucleotide sequence ID" value="NZ_JACHXA010000004.1"/>
</dbReference>
<protein>
    <submittedName>
        <fullName evidence="10">Membrane associated rhomboid family serine protease</fullName>
    </submittedName>
</protein>
<evidence type="ECO:0000256" key="8">
    <source>
        <dbReference type="SAM" id="Phobius"/>
    </source>
</evidence>
<evidence type="ECO:0000256" key="4">
    <source>
        <dbReference type="ARBA" id="ARBA00022692"/>
    </source>
</evidence>
<evidence type="ECO:0000259" key="9">
    <source>
        <dbReference type="Pfam" id="PF01694"/>
    </source>
</evidence>
<dbReference type="Pfam" id="PF01694">
    <property type="entry name" value="Rhomboid"/>
    <property type="match status" value="1"/>
</dbReference>
<keyword evidence="4 8" id="KW-0812">Transmembrane</keyword>
<comment type="subcellular location">
    <subcellularLocation>
        <location evidence="1">Membrane</location>
        <topology evidence="1">Multi-pass membrane protein</topology>
    </subcellularLocation>
</comment>
<name>A0A839SRX5_9PROT</name>
<keyword evidence="3" id="KW-0997">Cell inner membrane</keyword>
<evidence type="ECO:0000256" key="5">
    <source>
        <dbReference type="ARBA" id="ARBA00022989"/>
    </source>
</evidence>
<feature type="domain" description="Peptidase S54 rhomboid" evidence="9">
    <location>
        <begin position="71"/>
        <end position="216"/>
    </location>
</feature>
<feature type="region of interest" description="Disordered" evidence="7">
    <location>
        <begin position="236"/>
        <end position="258"/>
    </location>
</feature>
<evidence type="ECO:0000256" key="1">
    <source>
        <dbReference type="ARBA" id="ARBA00004141"/>
    </source>
</evidence>
<gene>
    <name evidence="10" type="ORF">FHR98_001828</name>
</gene>
<dbReference type="InterPro" id="IPR022764">
    <property type="entry name" value="Peptidase_S54_rhomboid_dom"/>
</dbReference>
<reference evidence="10 11" key="1">
    <citation type="submission" date="2020-08" db="EMBL/GenBank/DDBJ databases">
        <title>Genomic Encyclopedia of Type Strains, Phase III (KMG-III): the genomes of soil and plant-associated and newly described type strains.</title>
        <authorList>
            <person name="Whitman W."/>
        </authorList>
    </citation>
    <scope>NUCLEOTIDE SEQUENCE [LARGE SCALE GENOMIC DNA]</scope>
    <source>
        <strain evidence="10 11">CECT 8803</strain>
    </source>
</reference>
<dbReference type="AlphaFoldDB" id="A0A839SRX5"/>
<evidence type="ECO:0000313" key="10">
    <source>
        <dbReference type="EMBL" id="MBB3065541.1"/>
    </source>
</evidence>
<feature type="transmembrane region" description="Helical" evidence="8">
    <location>
        <begin position="20"/>
        <end position="36"/>
    </location>
</feature>
<feature type="transmembrane region" description="Helical" evidence="8">
    <location>
        <begin position="133"/>
        <end position="153"/>
    </location>
</feature>
<dbReference type="GO" id="GO:0004252">
    <property type="term" value="F:serine-type endopeptidase activity"/>
    <property type="evidence" value="ECO:0007669"/>
    <property type="project" value="InterPro"/>
</dbReference>
<keyword evidence="10" id="KW-0645">Protease</keyword>
<keyword evidence="6 8" id="KW-0472">Membrane</keyword>
<keyword evidence="2" id="KW-1003">Cell membrane</keyword>
<evidence type="ECO:0000256" key="3">
    <source>
        <dbReference type="ARBA" id="ARBA00022519"/>
    </source>
</evidence>
<dbReference type="EMBL" id="JACHXA010000004">
    <property type="protein sequence ID" value="MBB3065541.1"/>
    <property type="molecule type" value="Genomic_DNA"/>
</dbReference>